<dbReference type="EMBL" id="CP041405">
    <property type="protein sequence ID" value="QDM47369.1"/>
    <property type="molecule type" value="Genomic_DNA"/>
</dbReference>
<dbReference type="EMBL" id="JAMDMM010000024">
    <property type="protein sequence ID" value="MCY9608172.1"/>
    <property type="molecule type" value="Genomic_DNA"/>
</dbReference>
<feature type="domain" description="Aminoglycoside phosphotransferase" evidence="1">
    <location>
        <begin position="40"/>
        <end position="280"/>
    </location>
</feature>
<dbReference type="SUPFAM" id="SSF56112">
    <property type="entry name" value="Protein kinase-like (PK-like)"/>
    <property type="match status" value="1"/>
</dbReference>
<dbReference type="Proteomes" id="UP001209276">
    <property type="component" value="Unassembled WGS sequence"/>
</dbReference>
<evidence type="ECO:0000313" key="5">
    <source>
        <dbReference type="Proteomes" id="UP001209276"/>
    </source>
</evidence>
<evidence type="ECO:0000313" key="2">
    <source>
        <dbReference type="EMBL" id="MCY9608172.1"/>
    </source>
</evidence>
<sequence>MTTTVFFASKSLGALTDSQLQRMLDRFGLGRLLRSAPTEHGVMKQTLFITSTAGEFVLKGNPLYPGQWEEEAYFIRHLHANTGLKVPYPYLIDESDDIFGWSYALMPRLPGRHIHDPELLHHEDACAIAAALGRALLALHGWKAEHPGEFDPDSGHIRPFAGSYTTWLYGTIRYWLDDAANYSVMTDQDKNWVEQLLENAQATMDRLDSPSFVMGDFKPENVLVQQTDRGWEVSGVIDFTTSYFGDAAADLPKLTALYLERGEEEEAASFLSAYVQGSSFAGDRGLLQEHGLDDFVERFRIHMLHQRLLRWGCAHAMKQIPWDPALSFSAWAEPYTEAAARLLRVNQDREARPSQPMN</sequence>
<dbReference type="Gene3D" id="3.30.200.20">
    <property type="entry name" value="Phosphorylase Kinase, domain 1"/>
    <property type="match status" value="1"/>
</dbReference>
<proteinExistence type="predicted"/>
<protein>
    <submittedName>
        <fullName evidence="3">Aminoglycoside phosphotransferase family protein</fullName>
    </submittedName>
</protein>
<keyword evidence="5" id="KW-1185">Reference proteome</keyword>
<dbReference type="AlphaFoldDB" id="A0AAP9E045"/>
<reference evidence="2 5" key="2">
    <citation type="submission" date="2022-05" db="EMBL/GenBank/DDBJ databases">
        <title>Genome Sequencing of Bee-Associated Microbes.</title>
        <authorList>
            <person name="Dunlap C."/>
        </authorList>
    </citation>
    <scope>NUCLEOTIDE SEQUENCE [LARGE SCALE GENOMIC DNA]</scope>
    <source>
        <strain evidence="2 5">NRRL B-14613</strain>
    </source>
</reference>
<reference evidence="3 4" key="1">
    <citation type="submission" date="2019-07" db="EMBL/GenBank/DDBJ databases">
        <title>Paenibacillus thiaminolyticus NRRL B-4156.</title>
        <authorList>
            <person name="Hehnly C."/>
            <person name="Zhang L."/>
        </authorList>
    </citation>
    <scope>NUCLEOTIDE SEQUENCE [LARGE SCALE GENOMIC DNA]</scope>
    <source>
        <strain evidence="3 4">NRRL B-4156</strain>
    </source>
</reference>
<dbReference type="InterPro" id="IPR002575">
    <property type="entry name" value="Aminoglycoside_PTrfase"/>
</dbReference>
<name>A0AAP9E045_PANTH</name>
<gene>
    <name evidence="3" type="ORF">FLT43_18640</name>
    <name evidence="2" type="ORF">M5W83_13570</name>
</gene>
<evidence type="ECO:0000313" key="4">
    <source>
        <dbReference type="Proteomes" id="UP000315377"/>
    </source>
</evidence>
<dbReference type="Gene3D" id="3.90.1200.10">
    <property type="match status" value="1"/>
</dbReference>
<organism evidence="3 4">
    <name type="scientific">Paenibacillus thiaminolyticus</name>
    <name type="common">Bacillus thiaminolyticus</name>
    <dbReference type="NCBI Taxonomy" id="49283"/>
    <lineage>
        <taxon>Bacteria</taxon>
        <taxon>Bacillati</taxon>
        <taxon>Bacillota</taxon>
        <taxon>Bacilli</taxon>
        <taxon>Bacillales</taxon>
        <taxon>Paenibacillaceae</taxon>
        <taxon>Paenibacillus</taxon>
    </lineage>
</organism>
<dbReference type="InterPro" id="IPR051678">
    <property type="entry name" value="AGP_Transferase"/>
</dbReference>
<accession>A0AAP9E045</accession>
<dbReference type="RefSeq" id="WP_087444199.1">
    <property type="nucleotide sequence ID" value="NZ_JAMDMO010000013.1"/>
</dbReference>
<evidence type="ECO:0000259" key="1">
    <source>
        <dbReference type="Pfam" id="PF01636"/>
    </source>
</evidence>
<dbReference type="PANTHER" id="PTHR21310">
    <property type="entry name" value="AMINOGLYCOSIDE PHOSPHOTRANSFERASE-RELATED-RELATED"/>
    <property type="match status" value="1"/>
</dbReference>
<dbReference type="Proteomes" id="UP000315377">
    <property type="component" value="Chromosome"/>
</dbReference>
<dbReference type="InterPro" id="IPR011009">
    <property type="entry name" value="Kinase-like_dom_sf"/>
</dbReference>
<dbReference type="Pfam" id="PF01636">
    <property type="entry name" value="APH"/>
    <property type="match status" value="1"/>
</dbReference>
<evidence type="ECO:0000313" key="3">
    <source>
        <dbReference type="EMBL" id="QDM47369.1"/>
    </source>
</evidence>